<dbReference type="InterPro" id="IPR002293">
    <property type="entry name" value="AA/rel_permease1"/>
</dbReference>
<dbReference type="PIRSF" id="PIRSF006060">
    <property type="entry name" value="AA_transporter"/>
    <property type="match status" value="1"/>
</dbReference>
<comment type="subcellular location">
    <subcellularLocation>
        <location evidence="1">Cell membrane</location>
        <topology evidence="1">Multi-pass membrane protein</topology>
    </subcellularLocation>
</comment>
<dbReference type="GO" id="GO:0005886">
    <property type="term" value="C:plasma membrane"/>
    <property type="evidence" value="ECO:0007669"/>
    <property type="project" value="UniProtKB-SubCell"/>
</dbReference>
<evidence type="ECO:0000313" key="7">
    <source>
        <dbReference type="EMBL" id="TQF69351.1"/>
    </source>
</evidence>
<dbReference type="Proteomes" id="UP000316256">
    <property type="component" value="Unassembled WGS sequence"/>
</dbReference>
<feature type="transmembrane region" description="Helical" evidence="6">
    <location>
        <begin position="51"/>
        <end position="73"/>
    </location>
</feature>
<dbReference type="PANTHER" id="PTHR42770:SF7">
    <property type="entry name" value="MEMBRANE PROTEIN"/>
    <property type="match status" value="1"/>
</dbReference>
<evidence type="ECO:0000256" key="2">
    <source>
        <dbReference type="ARBA" id="ARBA00022475"/>
    </source>
</evidence>
<feature type="transmembrane region" description="Helical" evidence="6">
    <location>
        <begin position="158"/>
        <end position="178"/>
    </location>
</feature>
<name>A0A541BAI2_9NOCA</name>
<dbReference type="AlphaFoldDB" id="A0A541BAI2"/>
<evidence type="ECO:0000256" key="4">
    <source>
        <dbReference type="ARBA" id="ARBA00022989"/>
    </source>
</evidence>
<comment type="caution">
    <text evidence="7">The sequence shown here is derived from an EMBL/GenBank/DDBJ whole genome shotgun (WGS) entry which is preliminary data.</text>
</comment>
<protein>
    <submittedName>
        <fullName evidence="7">Amino acid permease</fullName>
    </submittedName>
</protein>
<keyword evidence="2" id="KW-1003">Cell membrane</keyword>
<feature type="transmembrane region" description="Helical" evidence="6">
    <location>
        <begin position="273"/>
        <end position="292"/>
    </location>
</feature>
<keyword evidence="4 6" id="KW-1133">Transmembrane helix</keyword>
<feature type="transmembrane region" description="Helical" evidence="6">
    <location>
        <begin position="132"/>
        <end position="151"/>
    </location>
</feature>
<dbReference type="GO" id="GO:0022857">
    <property type="term" value="F:transmembrane transporter activity"/>
    <property type="evidence" value="ECO:0007669"/>
    <property type="project" value="InterPro"/>
</dbReference>
<gene>
    <name evidence="7" type="ORF">FK531_11500</name>
</gene>
<dbReference type="EMBL" id="VIGH01000004">
    <property type="protein sequence ID" value="TQF69351.1"/>
    <property type="molecule type" value="Genomic_DNA"/>
</dbReference>
<proteinExistence type="predicted"/>
<keyword evidence="5 6" id="KW-0472">Membrane</keyword>
<feature type="transmembrane region" description="Helical" evidence="6">
    <location>
        <begin position="94"/>
        <end position="120"/>
    </location>
</feature>
<evidence type="ECO:0000256" key="1">
    <source>
        <dbReference type="ARBA" id="ARBA00004651"/>
    </source>
</evidence>
<feature type="transmembrane region" description="Helical" evidence="6">
    <location>
        <begin position="24"/>
        <end position="45"/>
    </location>
</feature>
<dbReference type="InterPro" id="IPR050367">
    <property type="entry name" value="APC_superfamily"/>
</dbReference>
<dbReference type="Pfam" id="PF13520">
    <property type="entry name" value="AA_permease_2"/>
    <property type="match status" value="1"/>
</dbReference>
<feature type="transmembrane region" description="Helical" evidence="6">
    <location>
        <begin position="391"/>
        <end position="409"/>
    </location>
</feature>
<evidence type="ECO:0000256" key="3">
    <source>
        <dbReference type="ARBA" id="ARBA00022692"/>
    </source>
</evidence>
<evidence type="ECO:0000256" key="6">
    <source>
        <dbReference type="SAM" id="Phobius"/>
    </source>
</evidence>
<feature type="transmembrane region" description="Helical" evidence="6">
    <location>
        <begin position="224"/>
        <end position="253"/>
    </location>
</feature>
<feature type="transmembrane region" description="Helical" evidence="6">
    <location>
        <begin position="415"/>
        <end position="433"/>
    </location>
</feature>
<sequence>MMGAPSAATTAESNLKRSITLPQALGITFHQIVGAGILAILGSAISLTGGGVPLAIVITAVALPLASMPYAAMASALPTAGGMYRYAARVVHPALGFLNLSFVVLGQITVGVFGLTAGIYLESLNSWFNPRWVAVTLILVFFVVNLLGASFSARVGIALAGVMLAAYAVFVVAGFLDIDWADYPAVLPDGIGGLLQTSALLTFVLGGGTFIAELGGEMKNPGRAIPISIVGGTLFAGVIYILLAIPAVGVLPIPEVAGKPLSVVASEVLPHPMFVFFVIGGSLVAAVGSMNASMTWGTKGLLIAIGDGWFPAGFGAVNKRFGTPHYLLVAVTLVGLAPVVLGYGIEDIAKGVSAFLALAIIILVGASLRLRRRRPDLFEAAPFRLPWAVHVGLSIFSVPVLGITTYLLLTHLSPVAAIGLLVWLAACGIWFCVRYPRIRPMLMERSRVLLTPPGVPAIGDVAVAVAN</sequence>
<dbReference type="Gene3D" id="1.20.1740.10">
    <property type="entry name" value="Amino acid/polyamine transporter I"/>
    <property type="match status" value="1"/>
</dbReference>
<feature type="transmembrane region" description="Helical" evidence="6">
    <location>
        <begin position="351"/>
        <end position="370"/>
    </location>
</feature>
<feature type="transmembrane region" description="Helical" evidence="6">
    <location>
        <begin position="190"/>
        <end position="212"/>
    </location>
</feature>
<dbReference type="OrthoDB" id="9762947at2"/>
<evidence type="ECO:0000256" key="5">
    <source>
        <dbReference type="ARBA" id="ARBA00023136"/>
    </source>
</evidence>
<organism evidence="7 8">
    <name type="scientific">Rhodococcus spelaei</name>
    <dbReference type="NCBI Taxonomy" id="2546320"/>
    <lineage>
        <taxon>Bacteria</taxon>
        <taxon>Bacillati</taxon>
        <taxon>Actinomycetota</taxon>
        <taxon>Actinomycetes</taxon>
        <taxon>Mycobacteriales</taxon>
        <taxon>Nocardiaceae</taxon>
        <taxon>Rhodococcus</taxon>
    </lineage>
</organism>
<accession>A0A541BAI2</accession>
<feature type="transmembrane region" description="Helical" evidence="6">
    <location>
        <begin position="326"/>
        <end position="345"/>
    </location>
</feature>
<dbReference type="PANTHER" id="PTHR42770">
    <property type="entry name" value="AMINO ACID TRANSPORTER-RELATED"/>
    <property type="match status" value="1"/>
</dbReference>
<keyword evidence="3 6" id="KW-0812">Transmembrane</keyword>
<keyword evidence="8" id="KW-1185">Reference proteome</keyword>
<reference evidence="7 8" key="1">
    <citation type="submission" date="2019-06" db="EMBL/GenBank/DDBJ databases">
        <title>Rhodococcus spaelei sp. nov., isolated from a cave.</title>
        <authorList>
            <person name="Lee S.D."/>
        </authorList>
    </citation>
    <scope>NUCLEOTIDE SEQUENCE [LARGE SCALE GENOMIC DNA]</scope>
    <source>
        <strain evidence="7 8">C9-5</strain>
    </source>
</reference>
<evidence type="ECO:0000313" key="8">
    <source>
        <dbReference type="Proteomes" id="UP000316256"/>
    </source>
</evidence>